<comment type="caution">
    <text evidence="1">The sequence shown here is derived from an EMBL/GenBank/DDBJ whole genome shotgun (WGS) entry which is preliminary data.</text>
</comment>
<dbReference type="Proteomes" id="UP000005723">
    <property type="component" value="Unassembled WGS sequence"/>
</dbReference>
<gene>
    <name evidence="1" type="ORF">HMPREF0758_4651</name>
</gene>
<evidence type="ECO:0000313" key="1">
    <source>
        <dbReference type="EMBL" id="EFE93767.1"/>
    </source>
</evidence>
<dbReference type="HOGENOM" id="CLU_2920197_0_0_6"/>
<organism evidence="1 2">
    <name type="scientific">Serratia odorifera DSM 4582</name>
    <dbReference type="NCBI Taxonomy" id="667129"/>
    <lineage>
        <taxon>Bacteria</taxon>
        <taxon>Pseudomonadati</taxon>
        <taxon>Pseudomonadota</taxon>
        <taxon>Gammaproteobacteria</taxon>
        <taxon>Enterobacterales</taxon>
        <taxon>Yersiniaceae</taxon>
        <taxon>Serratia</taxon>
    </lineage>
</organism>
<keyword evidence="2" id="KW-1185">Reference proteome</keyword>
<name>D4E901_SEROD</name>
<sequence>MATSSRQIGSSLAEVFAVGDDILSAFLNTTPTGWQEHTKQRSLSVNEMLSICLRKAWKAGN</sequence>
<accession>D4E901</accession>
<dbReference type="EMBL" id="ADBY01000058">
    <property type="protein sequence ID" value="EFE93767.1"/>
    <property type="molecule type" value="Genomic_DNA"/>
</dbReference>
<evidence type="ECO:0000313" key="2">
    <source>
        <dbReference type="Proteomes" id="UP000005723"/>
    </source>
</evidence>
<protein>
    <submittedName>
        <fullName evidence="1">Uncharacterized protein</fullName>
    </submittedName>
</protein>
<reference evidence="1 2" key="1">
    <citation type="submission" date="2010-01" db="EMBL/GenBank/DDBJ databases">
        <authorList>
            <person name="Muzny D."/>
            <person name="Qin X."/>
            <person name="Deng J."/>
            <person name="Jiang H."/>
            <person name="Liu Y."/>
            <person name="Qu J."/>
            <person name="Song X.-Z."/>
            <person name="Zhang L."/>
            <person name="Thornton R."/>
            <person name="Coyle M."/>
            <person name="Francisco L."/>
            <person name="Jackson L."/>
            <person name="Javaid M."/>
            <person name="Korchina V."/>
            <person name="Kovar C."/>
            <person name="Mata R."/>
            <person name="Mathew T."/>
            <person name="Ngo R."/>
            <person name="Nguyen L."/>
            <person name="Nguyen N."/>
            <person name="Okwuonu G."/>
            <person name="Ongeri F."/>
            <person name="Pham C."/>
            <person name="Simmons D."/>
            <person name="Wilczek-Boney K."/>
            <person name="Hale W."/>
            <person name="Jakkamsetti A."/>
            <person name="Pham P."/>
            <person name="Ruth R."/>
            <person name="San Lucas F."/>
            <person name="Warren J."/>
            <person name="Zhang J."/>
            <person name="Zhao Z."/>
            <person name="Zhou C."/>
            <person name="Zhu D."/>
            <person name="Lee S."/>
            <person name="Bess C."/>
            <person name="Blankenburg K."/>
            <person name="Forbes L."/>
            <person name="Fu Q."/>
            <person name="Gubbala S."/>
            <person name="Hirani K."/>
            <person name="Jayaseelan J.C."/>
            <person name="Lara F."/>
            <person name="Munidasa M."/>
            <person name="Palculict T."/>
            <person name="Patil S."/>
            <person name="Pu L.-L."/>
            <person name="Saada N."/>
            <person name="Tang L."/>
            <person name="Weissenberger G."/>
            <person name="Zhu Y."/>
            <person name="Hemphill L."/>
            <person name="Shang Y."/>
            <person name="Youmans B."/>
            <person name="Ayvaz T."/>
            <person name="Ross M."/>
            <person name="Santibanez J."/>
            <person name="Aqrawi P."/>
            <person name="Gross S."/>
            <person name="Joshi V."/>
            <person name="Fowler G."/>
            <person name="Nazareth L."/>
            <person name="Reid J."/>
            <person name="Worley K."/>
            <person name="Petrosino J."/>
            <person name="Highlander S."/>
            <person name="Gibbs R."/>
        </authorList>
    </citation>
    <scope>NUCLEOTIDE SEQUENCE [LARGE SCALE GENOMIC DNA]</scope>
    <source>
        <strain evidence="1 2">DSM 4582</strain>
    </source>
</reference>
<proteinExistence type="predicted"/>
<dbReference type="AlphaFoldDB" id="D4E901"/>
<dbReference type="STRING" id="667129.HMPREF0758_4651"/>